<keyword evidence="2" id="KW-1185">Reference proteome</keyword>
<dbReference type="EMBL" id="CP007521">
    <property type="protein sequence ID" value="AIA29236.1"/>
    <property type="molecule type" value="Genomic_DNA"/>
</dbReference>
<evidence type="ECO:0000313" key="1">
    <source>
        <dbReference type="EMBL" id="AIA29236.1"/>
    </source>
</evidence>
<dbReference type="AlphaFoldDB" id="A0A059XV89"/>
<proteinExistence type="predicted"/>
<dbReference type="KEGG" id="mcr:MCFN_00285"/>
<accession>A0A059XV89</accession>
<dbReference type="Proteomes" id="UP000027088">
    <property type="component" value="Chromosome"/>
</dbReference>
<sequence>MKCMNDNLAIIIKQLKVILIENKINWSISPFTYKQITSKNTHFRHFSICLYWENFMRLSRQYPDKFKYEMQALKERTLMPFFYFNKTKIFINLIIGTSQVNIVDKISSKTWNRLLNWGSGKRSFWLKLKALRSQCVLPRDLATIFASSKPTEYIVCDSSVNTFTIWPNLNWNNIKIVNYNGIEVPVFKEFDQPLKFLNSI</sequence>
<organism evidence="1 2">
    <name type="scientific">Mycoplasmopsis californica</name>
    <dbReference type="NCBI Taxonomy" id="2113"/>
    <lineage>
        <taxon>Bacteria</taxon>
        <taxon>Bacillati</taxon>
        <taxon>Mycoplasmatota</taxon>
        <taxon>Mycoplasmoidales</taxon>
        <taxon>Metamycoplasmataceae</taxon>
        <taxon>Mycoplasmopsis</taxon>
    </lineage>
</organism>
<name>A0A059XV89_9BACT</name>
<evidence type="ECO:0000313" key="2">
    <source>
        <dbReference type="Proteomes" id="UP000027088"/>
    </source>
</evidence>
<reference evidence="1 2" key="1">
    <citation type="journal article" date="2014" name="Genome Announc.">
        <title>Complete Genome Sequence of the Bovine Mastitis Pathogen Mycoplasma californicum Strain ST-6T (ATCC 33461T).</title>
        <authorList>
            <person name="Calcutt M.J."/>
            <person name="Foecking M.F."/>
            <person name="Fox L.K."/>
        </authorList>
    </citation>
    <scope>NUCLEOTIDE SEQUENCE [LARGE SCALE GENOMIC DNA]</scope>
    <source>
        <strain evidence="1 2">ST-6</strain>
    </source>
</reference>
<gene>
    <name evidence="1" type="ORF">MCFN_00285</name>
</gene>
<dbReference type="eggNOG" id="ENOG5030N0Z">
    <property type="taxonomic scope" value="Bacteria"/>
</dbReference>
<protein>
    <submittedName>
        <fullName evidence="1">Uncharacterized protein</fullName>
    </submittedName>
</protein>